<dbReference type="SUPFAM" id="SSF52777">
    <property type="entry name" value="CoA-dependent acyltransferases"/>
    <property type="match status" value="4"/>
</dbReference>
<evidence type="ECO:0000256" key="4">
    <source>
        <dbReference type="ARBA" id="ARBA00022553"/>
    </source>
</evidence>
<dbReference type="Proteomes" id="UP000296468">
    <property type="component" value="Chromosome"/>
</dbReference>
<gene>
    <name evidence="6" type="ORF">EPZ47_16340</name>
</gene>
<reference evidence="6 7" key="1">
    <citation type="journal article" date="2019" name="Front. Microbiol.">
        <title>In silico and Genetic Analyses of Cyclic Lipopeptide Synthetic Gene Clusters in Pseudomonas sp. 11K1.</title>
        <authorList>
            <person name="Zhao H."/>
            <person name="Liu Y.P."/>
            <person name="Zhang L.Q."/>
        </authorList>
    </citation>
    <scope>NUCLEOTIDE SEQUENCE [LARGE SCALE GENOMIC DNA]</scope>
    <source>
        <strain evidence="6 7">11K1</strain>
    </source>
</reference>
<dbReference type="Pfam" id="PF00501">
    <property type="entry name" value="AMP-binding"/>
    <property type="match status" value="2"/>
</dbReference>
<dbReference type="Gene3D" id="1.10.1200.10">
    <property type="entry name" value="ACP-like"/>
    <property type="match status" value="2"/>
</dbReference>
<dbReference type="EMBL" id="CP035088">
    <property type="protein sequence ID" value="QBZ90214.1"/>
    <property type="molecule type" value="Genomic_DNA"/>
</dbReference>
<feature type="domain" description="Carrier" evidence="5">
    <location>
        <begin position="1006"/>
        <end position="1080"/>
    </location>
</feature>
<dbReference type="Gene3D" id="3.40.50.1820">
    <property type="entry name" value="alpha/beta hydrolase"/>
    <property type="match status" value="1"/>
</dbReference>
<name>A0A4V1CAV4_9PSED</name>
<dbReference type="FunFam" id="3.40.50.980:FF:000002">
    <property type="entry name" value="Enterobactin synthetase component F"/>
    <property type="match status" value="1"/>
</dbReference>
<dbReference type="Gene3D" id="3.30.559.10">
    <property type="entry name" value="Chloramphenicol acetyltransferase-like domain"/>
    <property type="match status" value="2"/>
</dbReference>
<dbReference type="InterPro" id="IPR000873">
    <property type="entry name" value="AMP-dep_synth/lig_dom"/>
</dbReference>
<dbReference type="PANTHER" id="PTHR45527:SF1">
    <property type="entry name" value="FATTY ACID SYNTHASE"/>
    <property type="match status" value="1"/>
</dbReference>
<protein>
    <submittedName>
        <fullName evidence="6">Non-ribosomal peptide synthetase</fullName>
    </submittedName>
</protein>
<dbReference type="InterPro" id="IPR036736">
    <property type="entry name" value="ACP-like_sf"/>
</dbReference>
<proteinExistence type="inferred from homology"/>
<keyword evidence="3" id="KW-0596">Phosphopantetheine</keyword>
<dbReference type="Pfam" id="PF00550">
    <property type="entry name" value="PP-binding"/>
    <property type="match status" value="2"/>
</dbReference>
<dbReference type="InterPro" id="IPR020845">
    <property type="entry name" value="AMP-binding_CS"/>
</dbReference>
<dbReference type="FunFam" id="3.40.50.980:FF:000001">
    <property type="entry name" value="Non-ribosomal peptide synthetase"/>
    <property type="match status" value="1"/>
</dbReference>
<dbReference type="GO" id="GO:0044550">
    <property type="term" value="P:secondary metabolite biosynthetic process"/>
    <property type="evidence" value="ECO:0007669"/>
    <property type="project" value="UniProtKB-ARBA"/>
</dbReference>
<dbReference type="SUPFAM" id="SSF56801">
    <property type="entry name" value="Acetyl-CoA synthetase-like"/>
    <property type="match status" value="2"/>
</dbReference>
<dbReference type="NCBIfam" id="NF003417">
    <property type="entry name" value="PRK04813.1"/>
    <property type="match status" value="2"/>
</dbReference>
<evidence type="ECO:0000313" key="6">
    <source>
        <dbReference type="EMBL" id="QBZ90214.1"/>
    </source>
</evidence>
<dbReference type="SMART" id="SM00824">
    <property type="entry name" value="PKS_TE"/>
    <property type="match status" value="1"/>
</dbReference>
<dbReference type="FunFam" id="3.40.50.12780:FF:000012">
    <property type="entry name" value="Non-ribosomal peptide synthetase"/>
    <property type="match status" value="1"/>
</dbReference>
<dbReference type="SUPFAM" id="SSF53474">
    <property type="entry name" value="alpha/beta-Hydrolases"/>
    <property type="match status" value="1"/>
</dbReference>
<comment type="similarity">
    <text evidence="2">Belongs to the ATP-dependent AMP-binding enzyme family.</text>
</comment>
<dbReference type="Gene3D" id="3.30.300.30">
    <property type="match status" value="2"/>
</dbReference>
<dbReference type="KEGG" id="pvk:EPZ47_16340"/>
<dbReference type="InterPro" id="IPR010071">
    <property type="entry name" value="AA_adenyl_dom"/>
</dbReference>
<dbReference type="GO" id="GO:0003824">
    <property type="term" value="F:catalytic activity"/>
    <property type="evidence" value="ECO:0007669"/>
    <property type="project" value="InterPro"/>
</dbReference>
<dbReference type="InterPro" id="IPR020802">
    <property type="entry name" value="TesA-like"/>
</dbReference>
<dbReference type="Gene3D" id="3.40.50.980">
    <property type="match status" value="4"/>
</dbReference>
<dbReference type="SMART" id="SM00823">
    <property type="entry name" value="PKS_PP"/>
    <property type="match status" value="2"/>
</dbReference>
<dbReference type="InterPro" id="IPR029058">
    <property type="entry name" value="AB_hydrolase_fold"/>
</dbReference>
<dbReference type="InterPro" id="IPR001242">
    <property type="entry name" value="Condensation_dom"/>
</dbReference>
<dbReference type="InterPro" id="IPR009081">
    <property type="entry name" value="PP-bd_ACP"/>
</dbReference>
<feature type="domain" description="Carrier" evidence="5">
    <location>
        <begin position="2079"/>
        <end position="2154"/>
    </location>
</feature>
<dbReference type="Pfam" id="PF00975">
    <property type="entry name" value="Thioesterase"/>
    <property type="match status" value="1"/>
</dbReference>
<evidence type="ECO:0000259" key="5">
    <source>
        <dbReference type="PROSITE" id="PS50075"/>
    </source>
</evidence>
<dbReference type="InterPro" id="IPR023213">
    <property type="entry name" value="CAT-like_dom_sf"/>
</dbReference>
<dbReference type="Pfam" id="PF13193">
    <property type="entry name" value="AMP-binding_C"/>
    <property type="match status" value="1"/>
</dbReference>
<evidence type="ECO:0000313" key="7">
    <source>
        <dbReference type="Proteomes" id="UP000296468"/>
    </source>
</evidence>
<dbReference type="InterPro" id="IPR020806">
    <property type="entry name" value="PKS_PP-bd"/>
</dbReference>
<dbReference type="GO" id="GO:0005737">
    <property type="term" value="C:cytoplasm"/>
    <property type="evidence" value="ECO:0007669"/>
    <property type="project" value="TreeGrafter"/>
</dbReference>
<keyword evidence="4" id="KW-0597">Phosphoprotein</keyword>
<dbReference type="FunFam" id="3.30.300.30:FF:000010">
    <property type="entry name" value="Enterobactin synthetase component F"/>
    <property type="match status" value="1"/>
</dbReference>
<dbReference type="GO" id="GO:0043041">
    <property type="term" value="P:amino acid activation for nonribosomal peptide biosynthetic process"/>
    <property type="evidence" value="ECO:0007669"/>
    <property type="project" value="TreeGrafter"/>
</dbReference>
<organism evidence="6 7">
    <name type="scientific">Pseudomonas viciae</name>
    <dbReference type="NCBI Taxonomy" id="2505979"/>
    <lineage>
        <taxon>Bacteria</taxon>
        <taxon>Pseudomonadati</taxon>
        <taxon>Pseudomonadota</taxon>
        <taxon>Gammaproteobacteria</taxon>
        <taxon>Pseudomonadales</taxon>
        <taxon>Pseudomonadaceae</taxon>
        <taxon>Pseudomonas</taxon>
    </lineage>
</organism>
<dbReference type="Gene3D" id="3.30.559.30">
    <property type="entry name" value="Nonribosomal peptide synthetase, condensation domain"/>
    <property type="match status" value="2"/>
</dbReference>
<dbReference type="PANTHER" id="PTHR45527">
    <property type="entry name" value="NONRIBOSOMAL PEPTIDE SYNTHETASE"/>
    <property type="match status" value="1"/>
</dbReference>
<dbReference type="CDD" id="cd05930">
    <property type="entry name" value="A_NRPS"/>
    <property type="match status" value="1"/>
</dbReference>
<dbReference type="GO" id="GO:0031177">
    <property type="term" value="F:phosphopantetheine binding"/>
    <property type="evidence" value="ECO:0007669"/>
    <property type="project" value="InterPro"/>
</dbReference>
<evidence type="ECO:0000256" key="3">
    <source>
        <dbReference type="ARBA" id="ARBA00022450"/>
    </source>
</evidence>
<dbReference type="SUPFAM" id="SSF47336">
    <property type="entry name" value="ACP-like"/>
    <property type="match status" value="2"/>
</dbReference>
<dbReference type="PROSITE" id="PS50075">
    <property type="entry name" value="CARRIER"/>
    <property type="match status" value="2"/>
</dbReference>
<dbReference type="InterPro" id="IPR006162">
    <property type="entry name" value="Ppantetheine_attach_site"/>
</dbReference>
<dbReference type="FunFam" id="2.30.38.10:FF:000001">
    <property type="entry name" value="Non-ribosomal peptide synthetase PvdI"/>
    <property type="match status" value="1"/>
</dbReference>
<comment type="cofactor">
    <cofactor evidence="1">
        <name>pantetheine 4'-phosphate</name>
        <dbReference type="ChEBI" id="CHEBI:47942"/>
    </cofactor>
</comment>
<dbReference type="NCBIfam" id="TIGR01733">
    <property type="entry name" value="AA-adenyl-dom"/>
    <property type="match status" value="2"/>
</dbReference>
<accession>A0A4V1CAV4</accession>
<evidence type="ECO:0000256" key="2">
    <source>
        <dbReference type="ARBA" id="ARBA00006432"/>
    </source>
</evidence>
<dbReference type="PROSITE" id="PS00455">
    <property type="entry name" value="AMP_BINDING"/>
    <property type="match status" value="2"/>
</dbReference>
<dbReference type="Pfam" id="PF00668">
    <property type="entry name" value="Condensation"/>
    <property type="match status" value="2"/>
</dbReference>
<sequence length="2452" mass="273199">MARPEGITLFIRFIGPADRPTENLMTQTMPASSAEQVLYPLTAPQLDIWLDQVLHGDSPLYNIGGYARINGAVDASLMQTAIDQVVNRHDALRIQLVPGSSEHPLPRQRFLGAVSVPMTVHDVSGHDDPQASALALLQENLQTPFSFDRGLLLRADLIKIRENLYYFFVNCHHLIVDGWSFAMIGRAVSQAYTALHEQTHNPVTAPSYQAFIEQQVTHKDSAAFQRQRQYWLDKYRTLPEPLLAPRYQSRFGQHLAPSQNHAWRLPRALYNRLAEQAKDSGQGTVFHVMLAALYSYFARIEQRDELVIGLPILNRANAAHKATLGLFVGMSPVRLDLGTDLSFAELVGKIALTLKQDYRYQRFPLSELNRELGLQNLGRRQLFDVVVSYEQDQDTWYGPALAQPVKLSNGYEQLPLAMHIREAAPEDDVWMHFIYNEAYFEAAQIETLQQRFMHIVQVVADNFDVPVNTLDLMPAHERQVLHECNCTDVDYPRDVLLHQLIEAQVTARPEALAVRFAEQALTYDQLNRQANRLAHALLETGLGPDARVAICVERSLEMVVGLLGILKAGAAYVPLDPGYPADRLSHMLSDSAPSALITTRGLLASLPAATMPVLCLDTDQERLSRQPEHNPDAAALGLTPQHLAYVIYTSGSTGLPKGVMNQHDGVVNRLLWARDAYGVDEHSRALQKTPFSFDVSVWEFFLPLLSGAQLVVAAPDGHKDPGYLMDIMASAGITLLHFVPSMLQIFLDQVEPQRLPALEQVLCSGEALPHALQKRFFERLPNVQLHNLYGPTEAAIDVTAWHCRADMHEGIVPIGQPIANIQMHVLDANLQLLPPGVAGELHIGGLGVARGYLNRPELTAERFIQDPFRDDPQARLYKTGDLGRWLPDGSLEYLGRNDFQVKIRGLRIELGEIEAHLLACEGVKDVVVIARQETEGDAYLCAYLVSEPGCKLSPQALQDDLRQQVPDYMVPRHLIELEQLPLNVNGKLDRKALPEPADTLGTDTTAPRTALEQALADLWQENLKRTTLGIHDNYFMLGGDSLKVIHLQIHAREQGIALTLAQIYQHPTIAQLAQSLQTQDLSSTPLLPLKHVAPFAQVPAEIRVTSAGLYDDVFAASQLQVGMIYHSMMHPESAIYHDIFRYRLRLRWDATAWDRACETLIRRHPALRMSFDIGHAEVPMARVHSTVESPVQVIDVVALSPDARAQVIATYVEERKGYREDWQRAPLYQFCVFVAEAEIDLVLSFHHAILDGWSVATLMRDLITLYTSAPGTDALPALTTTPADFIAQEQAAMASDVHRRFWGEYLRDAPAAAMTSWIHAVAPDPTPHRSAYRELPAAELARLEAFCRAHDLPLRAVLLTAHGFAQAIMSNQKEVLCGVISHGRPEFEDAASVLGLFLNTLPVRFNTQGQNWLEVIRALIAQEQQVFAHRRYPFALIHRETDVALNVVFNYVDFYVLKDMLAQGQEVLTEWETTEASNYDLLTTLGRHPGNGSLMLKMDYCTTRVATSQVEAYAEYLLRTLELMIAAPDAKPSIPAWLPRLERPTPQAAATVAPDNLSALLLDSFARHEQQTAVSFGQARLSYRQLGDTCAQLASWLHQQGIGQGDRVAIMMPRSPDLIIALLGVLQAGAAYVPIDLSYPNERIQLILEDSQPGLVLFTDASAHLAMTLAGQADTRHWDSVVAGFDTNLARSHARVASIATDIVADDNAYLLYTSGSTGRPKGVAMPHRALTNMILWQNRQPPTGPLKTLQYSPISFDVSFQEILSTLSSGEELVMIDEGLRYDFIRLLKFICAQQVNRLFLPYVAFQGLAEVAMQLGIRPVSLRQINVAGEQLKITAEIRELIDGIGDCRVENHYGPTEAHVVTRLTLEGATASWPSMPSIGTPIDGVRMHVLDGAGNPCPVGVMGDLFIEGECLANGYWNRPDLTDERFIYRQLAGQTRRLYETGDIGFYLPGGDLVYQGRSDAQVKIRGYRVELGEIEVAMLGSARFRADIQQVAVIDKPAPDGSRYLVGFVQPLPGREPDLDQLKAEMRLALPDYMVPNTLVSIAKLPLGPTGKIDRLRLQKVEVHSTLQRPFIAPRNAMEDLLQAYWQETLGLEDISVYDNFFELGGNSLKAVQLVAMLARHQGLEPSLSDFIQAPTIAEFAQVLQHTETGHPETGALVDFKNATRKPPLFLVHPIGGHVLCYAALARVLKDQVHLYALQAPGTWDARAPLQSVQAQALYYADAIEQVAPEGPLNIGGWSYGGVVAYELASELQRRGRRLHNVFLLDTIVRVRQGEVQIERTEFMNWFMWELLSGDGQKEYAYHALDFTSMGDSQAFAAIRQHGIDQGIFDQTITLATLDQLFRVFHANWQGLLDYRFPPLDLPITLFAADVELPDVLQAPHELVGTAFRDPYRGWRSIAPQVQRVAVEGDHLTMMREPHIERVGQFIESRMDAARARNAGAMPAFA</sequence>
<evidence type="ECO:0000256" key="1">
    <source>
        <dbReference type="ARBA" id="ARBA00001957"/>
    </source>
</evidence>
<dbReference type="InterPro" id="IPR045851">
    <property type="entry name" value="AMP-bd_C_sf"/>
</dbReference>
<dbReference type="PROSITE" id="PS00012">
    <property type="entry name" value="PHOSPHOPANTETHEINE"/>
    <property type="match status" value="1"/>
</dbReference>
<dbReference type="FunFam" id="1.10.1200.10:FF:000005">
    <property type="entry name" value="Nonribosomal peptide synthetase 1"/>
    <property type="match status" value="2"/>
</dbReference>
<dbReference type="InterPro" id="IPR001031">
    <property type="entry name" value="Thioesterase"/>
</dbReference>
<dbReference type="Gene3D" id="2.30.38.10">
    <property type="entry name" value="Luciferase, Domain 3"/>
    <property type="match status" value="2"/>
</dbReference>
<dbReference type="InterPro" id="IPR025110">
    <property type="entry name" value="AMP-bd_C"/>
</dbReference>